<dbReference type="SUPFAM" id="SSF90123">
    <property type="entry name" value="ABC transporter transmembrane region"/>
    <property type="match status" value="1"/>
</dbReference>
<comment type="caution">
    <text evidence="6">The sequence shown here is derived from an EMBL/GenBank/DDBJ whole genome shotgun (WGS) entry which is preliminary data.</text>
</comment>
<comment type="subcellular location">
    <subcellularLocation>
        <location evidence="1">Cell membrane</location>
        <topology evidence="1">Multi-pass membrane protein</topology>
    </subcellularLocation>
</comment>
<evidence type="ECO:0000259" key="5">
    <source>
        <dbReference type="PROSITE" id="PS50929"/>
    </source>
</evidence>
<gene>
    <name evidence="6" type="ORF">STRUR_0534</name>
</gene>
<reference evidence="6 7" key="1">
    <citation type="journal article" date="2014" name="Int. J. Syst. Evol. Microbiol.">
        <title>Phylogenomics and the dynamic genome evolution of the genus Streptococcus.</title>
        <authorList>
            <consortium name="The Broad Institute Genome Sequencing Platform"/>
            <person name="Richards V.P."/>
            <person name="Palmer S.R."/>
            <person name="Pavinski Bitar P.D."/>
            <person name="Qin X."/>
            <person name="Weinstock G.M."/>
            <person name="Highlander S.K."/>
            <person name="Town C.D."/>
            <person name="Burne R.A."/>
            <person name="Stanhope M.J."/>
        </authorList>
    </citation>
    <scope>NUCLEOTIDE SEQUENCE [LARGE SCALE GENOMIC DNA]</scope>
    <source>
        <strain evidence="6 7">2285-97</strain>
    </source>
</reference>
<evidence type="ECO:0000256" key="1">
    <source>
        <dbReference type="ARBA" id="ARBA00004651"/>
    </source>
</evidence>
<evidence type="ECO:0000256" key="2">
    <source>
        <dbReference type="ARBA" id="ARBA00022692"/>
    </source>
</evidence>
<dbReference type="InterPro" id="IPR036640">
    <property type="entry name" value="ABC1_TM_sf"/>
</dbReference>
<dbReference type="AlphaFoldDB" id="G5KCT7"/>
<dbReference type="PROSITE" id="PS50929">
    <property type="entry name" value="ABC_TM1F"/>
    <property type="match status" value="1"/>
</dbReference>
<dbReference type="eggNOG" id="COG2274">
    <property type="taxonomic scope" value="Bacteria"/>
</dbReference>
<dbReference type="Gene3D" id="1.20.1560.10">
    <property type="entry name" value="ABC transporter type 1, transmembrane domain"/>
    <property type="match status" value="1"/>
</dbReference>
<dbReference type="GO" id="GO:0140359">
    <property type="term" value="F:ABC-type transporter activity"/>
    <property type="evidence" value="ECO:0007669"/>
    <property type="project" value="InterPro"/>
</dbReference>
<dbReference type="STRING" id="764291.STRUR_0534"/>
<sequence length="98" mass="11374">MAKNTKLNATLIDSINGIETIKSLCEELFFKEKIKLELNDYLRESFQLSKLHFLQNALKQLTQLFLSIVILWFGASMIEEGRLSIGQLITFNMLLIFF</sequence>
<evidence type="ECO:0000313" key="7">
    <source>
        <dbReference type="Proteomes" id="UP000005388"/>
    </source>
</evidence>
<dbReference type="Proteomes" id="UP000005388">
    <property type="component" value="Unassembled WGS sequence"/>
</dbReference>
<evidence type="ECO:0000256" key="3">
    <source>
        <dbReference type="ARBA" id="ARBA00022989"/>
    </source>
</evidence>
<dbReference type="InterPro" id="IPR011527">
    <property type="entry name" value="ABC1_TM_dom"/>
</dbReference>
<dbReference type="Pfam" id="PF00664">
    <property type="entry name" value="ABC_membrane"/>
    <property type="match status" value="1"/>
</dbReference>
<name>G5KCT7_9STRE</name>
<feature type="domain" description="ABC transmembrane type-1" evidence="5">
    <location>
        <begin position="1"/>
        <end position="98"/>
    </location>
</feature>
<dbReference type="GO" id="GO:0005524">
    <property type="term" value="F:ATP binding"/>
    <property type="evidence" value="ECO:0007669"/>
    <property type="project" value="InterPro"/>
</dbReference>
<protein>
    <submittedName>
        <fullName evidence="6">ABC transporter transmembrane region domain protein</fullName>
    </submittedName>
</protein>
<keyword evidence="2 6" id="KW-0812">Transmembrane</keyword>
<dbReference type="GO" id="GO:0005886">
    <property type="term" value="C:plasma membrane"/>
    <property type="evidence" value="ECO:0007669"/>
    <property type="project" value="UniProtKB-SubCell"/>
</dbReference>
<evidence type="ECO:0000256" key="4">
    <source>
        <dbReference type="ARBA" id="ARBA00023136"/>
    </source>
</evidence>
<dbReference type="EMBL" id="AEUZ02000001">
    <property type="protein sequence ID" value="EHJ55771.1"/>
    <property type="molecule type" value="Genomic_DNA"/>
</dbReference>
<keyword evidence="4" id="KW-0472">Membrane</keyword>
<keyword evidence="3" id="KW-1133">Transmembrane helix</keyword>
<proteinExistence type="predicted"/>
<accession>G5KCT7</accession>
<organism evidence="6 7">
    <name type="scientific">Streptococcus urinalis 2285-97</name>
    <dbReference type="NCBI Taxonomy" id="764291"/>
    <lineage>
        <taxon>Bacteria</taxon>
        <taxon>Bacillati</taxon>
        <taxon>Bacillota</taxon>
        <taxon>Bacilli</taxon>
        <taxon>Lactobacillales</taxon>
        <taxon>Streptococcaceae</taxon>
        <taxon>Streptococcus</taxon>
    </lineage>
</organism>
<evidence type="ECO:0000313" key="6">
    <source>
        <dbReference type="EMBL" id="EHJ55771.1"/>
    </source>
</evidence>
<keyword evidence="7" id="KW-1185">Reference proteome</keyword>